<dbReference type="PROSITE" id="PS50262">
    <property type="entry name" value="G_PROTEIN_RECEP_F1_2"/>
    <property type="match status" value="1"/>
</dbReference>
<comment type="similarity">
    <text evidence="9">Belongs to the G-protein coupled receptor 1 family.</text>
</comment>
<keyword evidence="2 9" id="KW-0812">Transmembrane</keyword>
<keyword evidence="6" id="KW-1015">Disulfide bond</keyword>
<evidence type="ECO:0000313" key="13">
    <source>
        <dbReference type="Proteomes" id="UP001369086"/>
    </source>
</evidence>
<evidence type="ECO:0000256" key="8">
    <source>
        <dbReference type="ARBA" id="ARBA00023224"/>
    </source>
</evidence>
<feature type="transmembrane region" description="Helical" evidence="10">
    <location>
        <begin position="330"/>
        <end position="354"/>
    </location>
</feature>
<dbReference type="PRINTS" id="PR00237">
    <property type="entry name" value="GPCRRHODOPSN"/>
</dbReference>
<evidence type="ECO:0000259" key="11">
    <source>
        <dbReference type="PROSITE" id="PS50262"/>
    </source>
</evidence>
<comment type="subcellular location">
    <subcellularLocation>
        <location evidence="1">Membrane</location>
        <topology evidence="1">Multi-pass membrane protein</topology>
    </subcellularLocation>
</comment>
<dbReference type="PANTHER" id="PTHR45695:SF25">
    <property type="entry name" value="GALANIN RECEPTOR 1"/>
    <property type="match status" value="1"/>
</dbReference>
<keyword evidence="4 9" id="KW-0297">G-protein coupled receptor</keyword>
<feature type="transmembrane region" description="Helical" evidence="10">
    <location>
        <begin position="296"/>
        <end position="318"/>
    </location>
</feature>
<dbReference type="PROSITE" id="PS00237">
    <property type="entry name" value="G_PROTEIN_RECEP_F1_1"/>
    <property type="match status" value="1"/>
</dbReference>
<evidence type="ECO:0000256" key="6">
    <source>
        <dbReference type="ARBA" id="ARBA00023157"/>
    </source>
</evidence>
<evidence type="ECO:0000256" key="4">
    <source>
        <dbReference type="ARBA" id="ARBA00023040"/>
    </source>
</evidence>
<reference evidence="12 13" key="1">
    <citation type="submission" date="2021-05" db="EMBL/GenBank/DDBJ databases">
        <authorList>
            <person name="Zahm M."/>
            <person name="Klopp C."/>
            <person name="Cabau C."/>
            <person name="Kuhl H."/>
            <person name="Suciu R."/>
            <person name="Ciorpac M."/>
            <person name="Holostenco D."/>
            <person name="Gessner J."/>
            <person name="Wuertz S."/>
            <person name="Hohne C."/>
            <person name="Stock M."/>
            <person name="Gislard M."/>
            <person name="Lluch J."/>
            <person name="Milhes M."/>
            <person name="Lampietro C."/>
            <person name="Lopez Roques C."/>
            <person name="Donnadieu C."/>
            <person name="Du K."/>
            <person name="Schartl M."/>
            <person name="Guiguen Y."/>
        </authorList>
    </citation>
    <scope>NUCLEOTIDE SEQUENCE [LARGE SCALE GENOMIC DNA]</scope>
    <source>
        <strain evidence="12">Hh-F2</strain>
        <tissue evidence="12">Blood</tissue>
    </source>
</reference>
<feature type="transmembrane region" description="Helical" evidence="10">
    <location>
        <begin position="79"/>
        <end position="105"/>
    </location>
</feature>
<feature type="transmembrane region" description="Helical" evidence="10">
    <location>
        <begin position="197"/>
        <end position="217"/>
    </location>
</feature>
<keyword evidence="7 9" id="KW-0675">Receptor</keyword>
<dbReference type="PANTHER" id="PTHR45695">
    <property type="entry name" value="LEUCOKININ RECEPTOR-RELATED"/>
    <property type="match status" value="1"/>
</dbReference>
<feature type="domain" description="G-protein coupled receptors family 1 profile" evidence="11">
    <location>
        <begin position="95"/>
        <end position="351"/>
    </location>
</feature>
<dbReference type="Pfam" id="PF00001">
    <property type="entry name" value="7tm_1"/>
    <property type="match status" value="1"/>
</dbReference>
<evidence type="ECO:0000256" key="2">
    <source>
        <dbReference type="ARBA" id="ARBA00022692"/>
    </source>
</evidence>
<sequence length="402" mass="45239">MDLFIPVRVIDPLWMNSSSTPDDTGSQYLDFANHSLLNDTNLHLNSSLLPTFQQLNNTSTQLLGTWSADQTWPEGPQVLIVPLIFFLVFVFGVVGNTLVIAVLILNKRGKSGSTTNILILNLSVADLAFLLFCVPFQATIYSLPQWIFGPLLCKFVHYFVTVTMLVSIFTLAAMSIDRYIAVVHHAKISPGFRSRRNAMWGMGVVWALSLSVAAPVAHHQTYVTGYYEAPNSTFCWNLWEDQAQKQIYTAAILVLGYLLPLILISCCYVQVLNHLHKNIRVMSKKSERSKRKTTQTVLAVVALFSFCWLPHHVVSMWADFGYFPLTDASFALRISAHCLAYANSCFNPLIYAFLSENFRRAYREVIHCPRPRPKRSVEDVSCALVSGRSENTLNTTHSSTNM</sequence>
<gene>
    <name evidence="12" type="ORF">HHUSO_G34442</name>
</gene>
<dbReference type="InterPro" id="IPR017452">
    <property type="entry name" value="GPCR_Rhodpsn_7TM"/>
</dbReference>
<feature type="transmembrane region" description="Helical" evidence="10">
    <location>
        <begin position="117"/>
        <end position="143"/>
    </location>
</feature>
<feature type="transmembrane region" description="Helical" evidence="10">
    <location>
        <begin position="155"/>
        <end position="176"/>
    </location>
</feature>
<dbReference type="InterPro" id="IPR000405">
    <property type="entry name" value="Galanin_rcpt"/>
</dbReference>
<dbReference type="Proteomes" id="UP001369086">
    <property type="component" value="Unassembled WGS sequence"/>
</dbReference>
<keyword evidence="3 10" id="KW-1133">Transmembrane helix</keyword>
<feature type="transmembrane region" description="Helical" evidence="10">
    <location>
        <begin position="247"/>
        <end position="275"/>
    </location>
</feature>
<keyword evidence="13" id="KW-1185">Reference proteome</keyword>
<comment type="caution">
    <text evidence="12">The sequence shown here is derived from an EMBL/GenBank/DDBJ whole genome shotgun (WGS) entry which is preliminary data.</text>
</comment>
<evidence type="ECO:0000256" key="1">
    <source>
        <dbReference type="ARBA" id="ARBA00004141"/>
    </source>
</evidence>
<accession>A0ABR0Y559</accession>
<protein>
    <submittedName>
        <fullName evidence="12">Galanin receptor type 1-like</fullName>
    </submittedName>
</protein>
<evidence type="ECO:0000313" key="12">
    <source>
        <dbReference type="EMBL" id="KAK6467782.1"/>
    </source>
</evidence>
<keyword evidence="8 9" id="KW-0807">Transducer</keyword>
<organism evidence="12 13">
    <name type="scientific">Huso huso</name>
    <name type="common">Beluga</name>
    <name type="synonym">Acipenser huso</name>
    <dbReference type="NCBI Taxonomy" id="61971"/>
    <lineage>
        <taxon>Eukaryota</taxon>
        <taxon>Metazoa</taxon>
        <taxon>Chordata</taxon>
        <taxon>Craniata</taxon>
        <taxon>Vertebrata</taxon>
        <taxon>Euteleostomi</taxon>
        <taxon>Actinopterygii</taxon>
        <taxon>Chondrostei</taxon>
        <taxon>Acipenseriformes</taxon>
        <taxon>Acipenseridae</taxon>
        <taxon>Huso</taxon>
    </lineage>
</organism>
<evidence type="ECO:0000256" key="5">
    <source>
        <dbReference type="ARBA" id="ARBA00023136"/>
    </source>
</evidence>
<dbReference type="InterPro" id="IPR000276">
    <property type="entry name" value="GPCR_Rhodpsn"/>
</dbReference>
<keyword evidence="5 10" id="KW-0472">Membrane</keyword>
<evidence type="ECO:0000256" key="7">
    <source>
        <dbReference type="ARBA" id="ARBA00023170"/>
    </source>
</evidence>
<proteinExistence type="inferred from homology"/>
<dbReference type="SUPFAM" id="SSF81321">
    <property type="entry name" value="Family A G protein-coupled receptor-like"/>
    <property type="match status" value="1"/>
</dbReference>
<evidence type="ECO:0000256" key="10">
    <source>
        <dbReference type="SAM" id="Phobius"/>
    </source>
</evidence>
<name>A0ABR0Y559_HUSHU</name>
<dbReference type="Gene3D" id="1.20.1070.10">
    <property type="entry name" value="Rhodopsin 7-helix transmembrane proteins"/>
    <property type="match status" value="1"/>
</dbReference>
<dbReference type="PRINTS" id="PR00663">
    <property type="entry name" value="GALANINR"/>
</dbReference>
<evidence type="ECO:0000256" key="3">
    <source>
        <dbReference type="ARBA" id="ARBA00022989"/>
    </source>
</evidence>
<dbReference type="EMBL" id="JAHFZB010000047">
    <property type="protein sequence ID" value="KAK6467782.1"/>
    <property type="molecule type" value="Genomic_DNA"/>
</dbReference>
<evidence type="ECO:0000256" key="9">
    <source>
        <dbReference type="RuleBase" id="RU000688"/>
    </source>
</evidence>